<dbReference type="PATRIC" id="fig|883169.3.peg.101"/>
<keyword evidence="2 3" id="KW-0690">Ribosome biogenesis</keyword>
<dbReference type="PANTHER" id="PTHR33867">
    <property type="entry name" value="RIBOSOME MATURATION FACTOR RIMP"/>
    <property type="match status" value="1"/>
</dbReference>
<gene>
    <name evidence="3" type="primary">rimP</name>
    <name evidence="6" type="ORF">BN46_0385</name>
    <name evidence="7" type="ORF">HMPREF9719_00107</name>
</gene>
<feature type="compositionally biased region" description="Low complexity" evidence="4">
    <location>
        <begin position="114"/>
        <end position="126"/>
    </location>
</feature>
<dbReference type="GO" id="GO:0005829">
    <property type="term" value="C:cytosol"/>
    <property type="evidence" value="ECO:0007669"/>
    <property type="project" value="TreeGrafter"/>
</dbReference>
<dbReference type="Gene3D" id="3.30.300.70">
    <property type="entry name" value="RimP-like superfamily, N-terminal"/>
    <property type="match status" value="1"/>
</dbReference>
<dbReference type="HAMAP" id="MF_01077">
    <property type="entry name" value="RimP"/>
    <property type="match status" value="1"/>
</dbReference>
<evidence type="ECO:0000313" key="8">
    <source>
        <dbReference type="Proteomes" id="UP000006078"/>
    </source>
</evidence>
<dbReference type="Proteomes" id="UP000011016">
    <property type="component" value="Unassembled WGS sequence"/>
</dbReference>
<dbReference type="GO" id="GO:0000028">
    <property type="term" value="P:ribosomal small subunit assembly"/>
    <property type="evidence" value="ECO:0007669"/>
    <property type="project" value="TreeGrafter"/>
</dbReference>
<name>I7IWP4_9CORY</name>
<organism evidence="6 9">
    <name type="scientific">Corynebacterium otitidis ATCC 51513</name>
    <dbReference type="NCBI Taxonomy" id="883169"/>
    <lineage>
        <taxon>Bacteria</taxon>
        <taxon>Bacillati</taxon>
        <taxon>Actinomycetota</taxon>
        <taxon>Actinomycetes</taxon>
        <taxon>Mycobacteriales</taxon>
        <taxon>Corynebacteriaceae</taxon>
        <taxon>Corynebacterium</taxon>
    </lineage>
</organism>
<dbReference type="PANTHER" id="PTHR33867:SF1">
    <property type="entry name" value="RIBOSOME MATURATION FACTOR RIMP"/>
    <property type="match status" value="1"/>
</dbReference>
<evidence type="ECO:0000313" key="9">
    <source>
        <dbReference type="Proteomes" id="UP000011016"/>
    </source>
</evidence>
<evidence type="ECO:0000313" key="7">
    <source>
        <dbReference type="EMBL" id="EJZ82925.1"/>
    </source>
</evidence>
<accession>I7IWP4</accession>
<dbReference type="RefSeq" id="WP_004599997.1">
    <property type="nucleotide sequence ID" value="NZ_HF541865.1"/>
</dbReference>
<comment type="caution">
    <text evidence="6">The sequence shown here is derived from an EMBL/GenBank/DDBJ whole genome shotgun (WGS) entry which is preliminary data.</text>
</comment>
<keyword evidence="1 3" id="KW-0963">Cytoplasm</keyword>
<feature type="domain" description="Ribosome maturation factor RimP N-terminal" evidence="5">
    <location>
        <begin position="12"/>
        <end position="89"/>
    </location>
</feature>
<dbReference type="eggNOG" id="COG0779">
    <property type="taxonomic scope" value="Bacteria"/>
</dbReference>
<sequence>MAFPSNEKLLEILKPVADRLGVVAERVETRPAGAKSTVVLVVDSDNDLGLDELEPVSQAASEALDEAEEGGVVSLGAGYTLEVTTPGVDEPLTKPRHWRRNRGRLVAFDADPFAPEGADAEAQQAEAKGKKKGGKKKPGAKGYRWRIGALDEAGEKVALVRGTKAGVEARALRLLGAPRAVVQIEFSAPPKGELAATERSFADTVNDSEE</sequence>
<comment type="subcellular location">
    <subcellularLocation>
        <location evidence="3">Cytoplasm</location>
    </subcellularLocation>
</comment>
<dbReference type="InterPro" id="IPR003728">
    <property type="entry name" value="Ribosome_maturation_RimP"/>
</dbReference>
<evidence type="ECO:0000256" key="3">
    <source>
        <dbReference type="HAMAP-Rule" id="MF_01077"/>
    </source>
</evidence>
<dbReference type="AlphaFoldDB" id="I7IWP4"/>
<evidence type="ECO:0000256" key="4">
    <source>
        <dbReference type="SAM" id="MobiDB-lite"/>
    </source>
</evidence>
<proteinExistence type="inferred from homology"/>
<dbReference type="EMBL" id="CAJZ01000050">
    <property type="protein sequence ID" value="CCI83133.1"/>
    <property type="molecule type" value="Genomic_DNA"/>
</dbReference>
<dbReference type="STRING" id="29321.AAV33_08630"/>
<reference evidence="7 8" key="2">
    <citation type="submission" date="2012-08" db="EMBL/GenBank/DDBJ databases">
        <title>The Genome Sequence of Turicella otitidis ATCC 51513.</title>
        <authorList>
            <consortium name="The Broad Institute Genome Sequencing Platform"/>
            <person name="Earl A."/>
            <person name="Ward D."/>
            <person name="Feldgarden M."/>
            <person name="Gevers D."/>
            <person name="Huys G."/>
            <person name="Walker B."/>
            <person name="Young S.K."/>
            <person name="Zeng Q."/>
            <person name="Gargeya S."/>
            <person name="Fitzgerald M."/>
            <person name="Haas B."/>
            <person name="Abouelleil A."/>
            <person name="Alvarado L."/>
            <person name="Arachchi H.M."/>
            <person name="Berlin A.M."/>
            <person name="Chapman S.B."/>
            <person name="Goldberg J."/>
            <person name="Griggs A."/>
            <person name="Gujja S."/>
            <person name="Hansen M."/>
            <person name="Howarth C."/>
            <person name="Imamovic A."/>
            <person name="Larimer J."/>
            <person name="McCowen C."/>
            <person name="Montmayeur A."/>
            <person name="Murphy C."/>
            <person name="Neiman D."/>
            <person name="Pearson M."/>
            <person name="Priest M."/>
            <person name="Roberts A."/>
            <person name="Saif S."/>
            <person name="Shea T."/>
            <person name="Sisk P."/>
            <person name="Sykes S."/>
            <person name="Wortman J."/>
            <person name="Nusbaum C."/>
            <person name="Birren B."/>
        </authorList>
    </citation>
    <scope>NUCLEOTIDE SEQUENCE [LARGE SCALE GENOMIC DNA]</scope>
    <source>
        <strain evidence="7 8">ATCC 51513</strain>
    </source>
</reference>
<dbReference type="EMBL" id="AHAE01000006">
    <property type="protein sequence ID" value="EJZ82925.1"/>
    <property type="molecule type" value="Genomic_DNA"/>
</dbReference>
<feature type="region of interest" description="Disordered" evidence="4">
    <location>
        <begin position="112"/>
        <end position="141"/>
    </location>
</feature>
<dbReference type="OrthoDB" id="9805006at2"/>
<keyword evidence="8" id="KW-1185">Reference proteome</keyword>
<dbReference type="GO" id="GO:0006412">
    <property type="term" value="P:translation"/>
    <property type="evidence" value="ECO:0007669"/>
    <property type="project" value="TreeGrafter"/>
</dbReference>
<dbReference type="HOGENOM" id="CLU_070525_3_0_11"/>
<comment type="similarity">
    <text evidence="3">Belongs to the RimP family.</text>
</comment>
<feature type="compositionally biased region" description="Basic residues" evidence="4">
    <location>
        <begin position="129"/>
        <end position="139"/>
    </location>
</feature>
<protein>
    <recommendedName>
        <fullName evidence="3">Ribosome maturation factor RimP</fullName>
    </recommendedName>
</protein>
<dbReference type="Pfam" id="PF02576">
    <property type="entry name" value="RimP_N"/>
    <property type="match status" value="1"/>
</dbReference>
<dbReference type="InterPro" id="IPR028989">
    <property type="entry name" value="RimP_N"/>
</dbReference>
<dbReference type="InterPro" id="IPR035956">
    <property type="entry name" value="RimP_N_sf"/>
</dbReference>
<dbReference type="NCBIfam" id="NF000930">
    <property type="entry name" value="PRK00092.2-2"/>
    <property type="match status" value="1"/>
</dbReference>
<evidence type="ECO:0000256" key="2">
    <source>
        <dbReference type="ARBA" id="ARBA00022517"/>
    </source>
</evidence>
<evidence type="ECO:0000313" key="6">
    <source>
        <dbReference type="EMBL" id="CCI83133.1"/>
    </source>
</evidence>
<evidence type="ECO:0000259" key="5">
    <source>
        <dbReference type="Pfam" id="PF02576"/>
    </source>
</evidence>
<comment type="function">
    <text evidence="3">Required for maturation of 30S ribosomal subunits.</text>
</comment>
<reference evidence="6 9" key="1">
    <citation type="journal article" date="2012" name="J. Bacteriol.">
        <title>Draft Genome Sequence of Turicella otitidis ATCC 51513, Isolated from Middle Ear Fluid from a Child with Otitis Media.</title>
        <authorList>
            <person name="Brinkrolf K."/>
            <person name="Schneider J."/>
            <person name="Knecht M."/>
            <person name="Ruckert C."/>
            <person name="Tauch A."/>
        </authorList>
    </citation>
    <scope>NUCLEOTIDE SEQUENCE [LARGE SCALE GENOMIC DNA]</scope>
    <source>
        <strain evidence="6 9">ATCC 51513</strain>
    </source>
</reference>
<dbReference type="Proteomes" id="UP000006078">
    <property type="component" value="Unassembled WGS sequence"/>
</dbReference>
<evidence type="ECO:0000256" key="1">
    <source>
        <dbReference type="ARBA" id="ARBA00022490"/>
    </source>
</evidence>
<dbReference type="SUPFAM" id="SSF75420">
    <property type="entry name" value="YhbC-like, N-terminal domain"/>
    <property type="match status" value="1"/>
</dbReference>